<dbReference type="PANTHER" id="PTHR30328">
    <property type="entry name" value="TRANSCRIPTIONAL REPRESSOR"/>
    <property type="match status" value="1"/>
</dbReference>
<dbReference type="InterPro" id="IPR009057">
    <property type="entry name" value="Homeodomain-like_sf"/>
</dbReference>
<reference evidence="4 5" key="1">
    <citation type="submission" date="2023-07" db="EMBL/GenBank/DDBJ databases">
        <title>Sequencing the genomes of 1000 actinobacteria strains.</title>
        <authorList>
            <person name="Klenk H.-P."/>
        </authorList>
    </citation>
    <scope>NUCLEOTIDE SEQUENCE [LARGE SCALE GENOMIC DNA]</scope>
    <source>
        <strain evidence="4 5">DSM 44711</strain>
    </source>
</reference>
<dbReference type="Proteomes" id="UP001183629">
    <property type="component" value="Unassembled WGS sequence"/>
</dbReference>
<dbReference type="GO" id="GO:0003677">
    <property type="term" value="F:DNA binding"/>
    <property type="evidence" value="ECO:0007669"/>
    <property type="project" value="UniProtKB-UniRule"/>
</dbReference>
<sequence length="185" mass="20189">MPGDAASTRRRILDAATAEFAAYGIAGARVDRIAAASGANKAMIYKYFGSKDQLFDAVFDAIVVQTMDDVPITGDDLPGYAIRMWDWQRHRPELLRVAHWDRLERGGAGMTADVVRKATADKTEAIADAQRRGLVDDTLPPATLLTLILELTRTGLDSPDPATHRTAIETAVGRLTTPPRTERKS</sequence>
<dbReference type="SUPFAM" id="SSF48498">
    <property type="entry name" value="Tetracyclin repressor-like, C-terminal domain"/>
    <property type="match status" value="1"/>
</dbReference>
<dbReference type="InterPro" id="IPR050109">
    <property type="entry name" value="HTH-type_TetR-like_transc_reg"/>
</dbReference>
<dbReference type="InterPro" id="IPR001647">
    <property type="entry name" value="HTH_TetR"/>
</dbReference>
<feature type="DNA-binding region" description="H-T-H motif" evidence="2">
    <location>
        <begin position="29"/>
        <end position="48"/>
    </location>
</feature>
<dbReference type="Pfam" id="PF17926">
    <property type="entry name" value="TetR_C_21"/>
    <property type="match status" value="1"/>
</dbReference>
<dbReference type="InterPro" id="IPR036271">
    <property type="entry name" value="Tet_transcr_reg_TetR-rel_C_sf"/>
</dbReference>
<dbReference type="Pfam" id="PF00440">
    <property type="entry name" value="TetR_N"/>
    <property type="match status" value="1"/>
</dbReference>
<dbReference type="PRINTS" id="PR00455">
    <property type="entry name" value="HTHTETR"/>
</dbReference>
<evidence type="ECO:0000256" key="2">
    <source>
        <dbReference type="PROSITE-ProRule" id="PRU00335"/>
    </source>
</evidence>
<dbReference type="RefSeq" id="WP_310407852.1">
    <property type="nucleotide sequence ID" value="NZ_JAVDYC010000001.1"/>
</dbReference>
<proteinExistence type="predicted"/>
<keyword evidence="5" id="KW-1185">Reference proteome</keyword>
<dbReference type="AlphaFoldDB" id="A0AAE4CPG4"/>
<dbReference type="GO" id="GO:0006355">
    <property type="term" value="P:regulation of DNA-templated transcription"/>
    <property type="evidence" value="ECO:0007669"/>
    <property type="project" value="UniProtKB-ARBA"/>
</dbReference>
<dbReference type="PANTHER" id="PTHR30328:SF54">
    <property type="entry name" value="HTH-TYPE TRANSCRIPTIONAL REPRESSOR SCO4008"/>
    <property type="match status" value="1"/>
</dbReference>
<gene>
    <name evidence="4" type="ORF">J2S44_000150</name>
</gene>
<feature type="domain" description="HTH tetR-type" evidence="3">
    <location>
        <begin position="6"/>
        <end position="66"/>
    </location>
</feature>
<evidence type="ECO:0000259" key="3">
    <source>
        <dbReference type="PROSITE" id="PS50977"/>
    </source>
</evidence>
<protein>
    <submittedName>
        <fullName evidence="4">AcrR family transcriptional regulator</fullName>
    </submittedName>
</protein>
<dbReference type="Gene3D" id="1.10.357.10">
    <property type="entry name" value="Tetracycline Repressor, domain 2"/>
    <property type="match status" value="1"/>
</dbReference>
<keyword evidence="1 2" id="KW-0238">DNA-binding</keyword>
<organism evidence="4 5">
    <name type="scientific">Catenuloplanes niger</name>
    <dbReference type="NCBI Taxonomy" id="587534"/>
    <lineage>
        <taxon>Bacteria</taxon>
        <taxon>Bacillati</taxon>
        <taxon>Actinomycetota</taxon>
        <taxon>Actinomycetes</taxon>
        <taxon>Micromonosporales</taxon>
        <taxon>Micromonosporaceae</taxon>
        <taxon>Catenuloplanes</taxon>
    </lineage>
</organism>
<comment type="caution">
    <text evidence="4">The sequence shown here is derived from an EMBL/GenBank/DDBJ whole genome shotgun (WGS) entry which is preliminary data.</text>
</comment>
<evidence type="ECO:0000313" key="5">
    <source>
        <dbReference type="Proteomes" id="UP001183629"/>
    </source>
</evidence>
<evidence type="ECO:0000313" key="4">
    <source>
        <dbReference type="EMBL" id="MDR7319900.1"/>
    </source>
</evidence>
<dbReference type="SUPFAM" id="SSF46689">
    <property type="entry name" value="Homeodomain-like"/>
    <property type="match status" value="1"/>
</dbReference>
<evidence type="ECO:0000256" key="1">
    <source>
        <dbReference type="ARBA" id="ARBA00023125"/>
    </source>
</evidence>
<dbReference type="InterPro" id="IPR041467">
    <property type="entry name" value="Sco4008_C"/>
</dbReference>
<accession>A0AAE4CPG4</accession>
<name>A0AAE4CPG4_9ACTN</name>
<dbReference type="EMBL" id="JAVDYC010000001">
    <property type="protein sequence ID" value="MDR7319900.1"/>
    <property type="molecule type" value="Genomic_DNA"/>
</dbReference>
<dbReference type="PROSITE" id="PS50977">
    <property type="entry name" value="HTH_TETR_2"/>
    <property type="match status" value="1"/>
</dbReference>